<evidence type="ECO:0000313" key="4">
    <source>
        <dbReference type="EMBL" id="MDP9805945.1"/>
    </source>
</evidence>
<name>A0ABT9NF03_9ACTO</name>
<dbReference type="InterPro" id="IPR026045">
    <property type="entry name" value="Ferric-bd"/>
</dbReference>
<feature type="signal peptide" evidence="3">
    <location>
        <begin position="1"/>
        <end position="26"/>
    </location>
</feature>
<evidence type="ECO:0000256" key="1">
    <source>
        <dbReference type="ARBA" id="ARBA00022729"/>
    </source>
</evidence>
<dbReference type="PIRSF" id="PIRSF002825">
    <property type="entry name" value="CfbpA"/>
    <property type="match status" value="1"/>
</dbReference>
<dbReference type="PANTHER" id="PTHR30006:SF2">
    <property type="entry name" value="ABC TRANSPORTER SUBSTRATE-BINDING PROTEIN"/>
    <property type="match status" value="1"/>
</dbReference>
<dbReference type="PANTHER" id="PTHR30006">
    <property type="entry name" value="THIAMINE-BINDING PERIPLASMIC PROTEIN-RELATED"/>
    <property type="match status" value="1"/>
</dbReference>
<dbReference type="PROSITE" id="PS51257">
    <property type="entry name" value="PROKAR_LIPOPROTEIN"/>
    <property type="match status" value="1"/>
</dbReference>
<organism evidence="4 5">
    <name type="scientific">Trueperella bonasi</name>
    <dbReference type="NCBI Taxonomy" id="312286"/>
    <lineage>
        <taxon>Bacteria</taxon>
        <taxon>Bacillati</taxon>
        <taxon>Actinomycetota</taxon>
        <taxon>Actinomycetes</taxon>
        <taxon>Actinomycetales</taxon>
        <taxon>Actinomycetaceae</taxon>
        <taxon>Trueperella</taxon>
    </lineage>
</organism>
<accession>A0ABT9NF03</accession>
<reference evidence="4 5" key="1">
    <citation type="submission" date="2023-07" db="EMBL/GenBank/DDBJ databases">
        <title>Sequencing the genomes of 1000 actinobacteria strains.</title>
        <authorList>
            <person name="Klenk H.-P."/>
        </authorList>
    </citation>
    <scope>NUCLEOTIDE SEQUENCE [LARGE SCALE GENOMIC DNA]</scope>
    <source>
        <strain evidence="4 5">DSM 17163</strain>
    </source>
</reference>
<keyword evidence="1 3" id="KW-0732">Signal</keyword>
<dbReference type="RefSeq" id="WP_307682197.1">
    <property type="nucleotide sequence ID" value="NZ_JAUSQX010000001.1"/>
</dbReference>
<evidence type="ECO:0000256" key="3">
    <source>
        <dbReference type="SAM" id="SignalP"/>
    </source>
</evidence>
<dbReference type="Pfam" id="PF13343">
    <property type="entry name" value="SBP_bac_6"/>
    <property type="match status" value="1"/>
</dbReference>
<feature type="chain" id="PRO_5047453687" evidence="3">
    <location>
        <begin position="27"/>
        <end position="352"/>
    </location>
</feature>
<comment type="caution">
    <text evidence="4">The sequence shown here is derived from an EMBL/GenBank/DDBJ whole genome shotgun (WGS) entry which is preliminary data.</text>
</comment>
<gene>
    <name evidence="4" type="ORF">J2S70_000527</name>
</gene>
<dbReference type="SUPFAM" id="SSF53850">
    <property type="entry name" value="Periplasmic binding protein-like II"/>
    <property type="match status" value="1"/>
</dbReference>
<dbReference type="EMBL" id="JAUSQX010000001">
    <property type="protein sequence ID" value="MDP9805945.1"/>
    <property type="molecule type" value="Genomic_DNA"/>
</dbReference>
<feature type="region of interest" description="Disordered" evidence="2">
    <location>
        <begin position="28"/>
        <end position="47"/>
    </location>
</feature>
<proteinExistence type="predicted"/>
<keyword evidence="5" id="KW-1185">Reference proteome</keyword>
<sequence length="352" mass="37686">MTISKSRKLKTLVLTGVTALALTACGNTGALDENDDSNGGAKSTGGQVITYNSPAEWGNFGNVHKAFTEKTGIDAPNDPKNSGQALAALQSEKDSPVADVVYTGIAFAPQLMASDLLEPYVPENADQIDDNLKDPDGHWHTVHSGAVAFIVNEDFLDGAAVPQSWDDLLKPEYEGKVGLLAPTQAAVGYSVATAVNFAMGGDFENWDPGFEYLEALVDNGAIISAQTATAKVSQGEIPILIDADFNGYKLKSEGTNVTVVLPEEGTILIPYTMGLVKGAPNPENGKALLDFYFSEEGQALWAEGFMIPVIGEVDNPDMLPKSEYDERANAVDYIKQGEVQQDFNDLYRQRLG</sequence>
<protein>
    <submittedName>
        <fullName evidence="4">Spermidine/putrescine transport system substrate-binding protein</fullName>
    </submittedName>
</protein>
<dbReference type="Gene3D" id="3.40.190.10">
    <property type="entry name" value="Periplasmic binding protein-like II"/>
    <property type="match status" value="2"/>
</dbReference>
<evidence type="ECO:0000313" key="5">
    <source>
        <dbReference type="Proteomes" id="UP001243212"/>
    </source>
</evidence>
<dbReference type="Proteomes" id="UP001243212">
    <property type="component" value="Unassembled WGS sequence"/>
</dbReference>
<evidence type="ECO:0000256" key="2">
    <source>
        <dbReference type="SAM" id="MobiDB-lite"/>
    </source>
</evidence>